<comment type="caution">
    <text evidence="13">The sequence shown here is derived from an EMBL/GenBank/DDBJ whole genome shotgun (WGS) entry which is preliminary data.</text>
</comment>
<evidence type="ECO:0000256" key="8">
    <source>
        <dbReference type="ARBA" id="ARBA00023242"/>
    </source>
</evidence>
<keyword evidence="8" id="KW-0539">Nucleus</keyword>
<evidence type="ECO:0000313" key="14">
    <source>
        <dbReference type="Proteomes" id="UP000054886"/>
    </source>
</evidence>
<dbReference type="GO" id="GO:0008270">
    <property type="term" value="F:zinc ion binding"/>
    <property type="evidence" value="ECO:0007669"/>
    <property type="project" value="UniProtKB-KW"/>
</dbReference>
<dbReference type="VEuPathDB" id="FungiDB:GVI51_I08899"/>
<keyword evidence="10" id="KW-0012">Acyltransferase</keyword>
<dbReference type="GO" id="GO:0140588">
    <property type="term" value="P:chromatin looping"/>
    <property type="evidence" value="ECO:0007669"/>
    <property type="project" value="EnsemblFungi"/>
</dbReference>
<evidence type="ECO:0000259" key="12">
    <source>
        <dbReference type="PROSITE" id="PS51186"/>
    </source>
</evidence>
<proteinExistence type="inferred from homology"/>
<reference evidence="13 14" key="1">
    <citation type="submission" date="2015-10" db="EMBL/GenBank/DDBJ databases">
        <title>Draft genomes sequences of Candida glabrata isolates 1A, 1B, 2A, 2B, 3A and 3B.</title>
        <authorList>
            <person name="Haavelsrud O.E."/>
            <person name="Gaustad P."/>
        </authorList>
    </citation>
    <scope>NUCLEOTIDE SEQUENCE [LARGE SCALE GENOMIC DNA]</scope>
    <source>
        <strain evidence="13">910700640</strain>
    </source>
</reference>
<dbReference type="VEuPathDB" id="FungiDB:B1J91_I09042g"/>
<protein>
    <recommendedName>
        <fullName evidence="3">N-acetyltransferase ECO1</fullName>
    </recommendedName>
    <alternativeName>
        <fullName evidence="11">Establishment of cohesion protein 1</fullName>
    </alternativeName>
</protein>
<dbReference type="GO" id="GO:0070058">
    <property type="term" value="P:tRNA gene clustering"/>
    <property type="evidence" value="ECO:0007669"/>
    <property type="project" value="EnsemblFungi"/>
</dbReference>
<evidence type="ECO:0000256" key="1">
    <source>
        <dbReference type="ARBA" id="ARBA00004123"/>
    </source>
</evidence>
<dbReference type="VEuPathDB" id="FungiDB:CAGL0I09042g"/>
<evidence type="ECO:0000256" key="7">
    <source>
        <dbReference type="ARBA" id="ARBA00022833"/>
    </source>
</evidence>
<dbReference type="GO" id="GO:0061733">
    <property type="term" value="F:protein-lysine-acetyltransferase activity"/>
    <property type="evidence" value="ECO:0007669"/>
    <property type="project" value="TreeGrafter"/>
</dbReference>
<keyword evidence="6" id="KW-0863">Zinc-finger</keyword>
<dbReference type="InterPro" id="IPR028009">
    <property type="entry name" value="ESCO_Acetyltransf_dom"/>
</dbReference>
<dbReference type="GO" id="GO:0034089">
    <property type="term" value="P:establishment of meiotic sister chromatid cohesion"/>
    <property type="evidence" value="ECO:0007669"/>
    <property type="project" value="EnsemblFungi"/>
</dbReference>
<dbReference type="InterPro" id="IPR000182">
    <property type="entry name" value="GNAT_dom"/>
</dbReference>
<dbReference type="SUPFAM" id="SSF55729">
    <property type="entry name" value="Acyl-CoA N-acyltransferases (Nat)"/>
    <property type="match status" value="1"/>
</dbReference>
<dbReference type="Pfam" id="PF13878">
    <property type="entry name" value="zf-C2H2_3"/>
    <property type="match status" value="1"/>
</dbReference>
<dbReference type="GO" id="GO:0007088">
    <property type="term" value="P:regulation of mitotic nuclear division"/>
    <property type="evidence" value="ECO:0007669"/>
    <property type="project" value="EnsemblFungi"/>
</dbReference>
<dbReference type="GO" id="GO:0003682">
    <property type="term" value="F:chromatin binding"/>
    <property type="evidence" value="ECO:0007669"/>
    <property type="project" value="EnsemblFungi"/>
</dbReference>
<dbReference type="GO" id="GO:0034087">
    <property type="term" value="P:establishment of mitotic sister chromatid cohesion"/>
    <property type="evidence" value="ECO:0007669"/>
    <property type="project" value="EnsemblFungi"/>
</dbReference>
<comment type="similarity">
    <text evidence="2">Belongs to the acetyltransferase family. ECO subfamily.</text>
</comment>
<dbReference type="InterPro" id="IPR016181">
    <property type="entry name" value="Acyl_CoA_acyltransferase"/>
</dbReference>
<evidence type="ECO:0000256" key="2">
    <source>
        <dbReference type="ARBA" id="ARBA00005816"/>
    </source>
</evidence>
<evidence type="ECO:0000256" key="11">
    <source>
        <dbReference type="ARBA" id="ARBA00032212"/>
    </source>
</evidence>
<evidence type="ECO:0000256" key="3">
    <source>
        <dbReference type="ARBA" id="ARBA00022043"/>
    </source>
</evidence>
<dbReference type="GO" id="GO:0007076">
    <property type="term" value="P:mitotic chromosome condensation"/>
    <property type="evidence" value="ECO:0007669"/>
    <property type="project" value="EnsemblFungi"/>
</dbReference>
<organism evidence="13 14">
    <name type="scientific">Candida glabrata</name>
    <name type="common">Yeast</name>
    <name type="synonym">Torulopsis glabrata</name>
    <dbReference type="NCBI Taxonomy" id="5478"/>
    <lineage>
        <taxon>Eukaryota</taxon>
        <taxon>Fungi</taxon>
        <taxon>Dikarya</taxon>
        <taxon>Ascomycota</taxon>
        <taxon>Saccharomycotina</taxon>
        <taxon>Saccharomycetes</taxon>
        <taxon>Saccharomycetales</taxon>
        <taxon>Saccharomycetaceae</taxon>
        <taxon>Nakaseomyces</taxon>
    </lineage>
</organism>
<dbReference type="GO" id="GO:0032200">
    <property type="term" value="P:telomere organization"/>
    <property type="evidence" value="ECO:0007669"/>
    <property type="project" value="EnsemblFungi"/>
</dbReference>
<dbReference type="AlphaFoldDB" id="A0A0W0CZV7"/>
<dbReference type="EMBL" id="LLZZ01000114">
    <property type="protein sequence ID" value="KTB05098.1"/>
    <property type="molecule type" value="Genomic_DNA"/>
</dbReference>
<dbReference type="GO" id="GO:0043596">
    <property type="term" value="C:nuclear replication fork"/>
    <property type="evidence" value="ECO:0007669"/>
    <property type="project" value="EnsemblFungi"/>
</dbReference>
<dbReference type="GO" id="GO:0006302">
    <property type="term" value="P:double-strand break repair"/>
    <property type="evidence" value="ECO:0007669"/>
    <property type="project" value="EnsemblFungi"/>
</dbReference>
<evidence type="ECO:0000256" key="9">
    <source>
        <dbReference type="ARBA" id="ARBA00023306"/>
    </source>
</evidence>
<dbReference type="PROSITE" id="PS51186">
    <property type="entry name" value="GNAT"/>
    <property type="match status" value="1"/>
</dbReference>
<evidence type="ECO:0000256" key="4">
    <source>
        <dbReference type="ARBA" id="ARBA00022679"/>
    </source>
</evidence>
<evidence type="ECO:0000313" key="13">
    <source>
        <dbReference type="EMBL" id="KTB05098.1"/>
    </source>
</evidence>
<name>A0A0W0CZV7_CANGB</name>
<keyword evidence="4 13" id="KW-0808">Transferase</keyword>
<accession>A0A0W0CZV7</accession>
<evidence type="ECO:0000256" key="5">
    <source>
        <dbReference type="ARBA" id="ARBA00022723"/>
    </source>
</evidence>
<comment type="subcellular location">
    <subcellularLocation>
        <location evidence="1">Nucleus</location>
    </subcellularLocation>
</comment>
<keyword evidence="7" id="KW-0862">Zinc</keyword>
<feature type="domain" description="N-acetyltransferase" evidence="12">
    <location>
        <begin position="102"/>
        <end position="261"/>
    </location>
</feature>
<dbReference type="VEuPathDB" id="FungiDB:GWK60_I04543"/>
<dbReference type="PANTHER" id="PTHR45884">
    <property type="entry name" value="N-ACETYLTRANSFERASE ECO"/>
    <property type="match status" value="1"/>
</dbReference>
<dbReference type="GO" id="GO:0006260">
    <property type="term" value="P:DNA replication"/>
    <property type="evidence" value="ECO:0007669"/>
    <property type="project" value="EnsemblFungi"/>
</dbReference>
<keyword evidence="9" id="KW-0131">Cell cycle</keyword>
<dbReference type="Proteomes" id="UP000054886">
    <property type="component" value="Unassembled WGS sequence"/>
</dbReference>
<dbReference type="GO" id="GO:0000785">
    <property type="term" value="C:chromatin"/>
    <property type="evidence" value="ECO:0007669"/>
    <property type="project" value="EnsemblFungi"/>
</dbReference>
<dbReference type="PANTHER" id="PTHR45884:SF2">
    <property type="entry name" value="N-ACETYLTRANSFERASE ECO"/>
    <property type="match status" value="1"/>
</dbReference>
<dbReference type="Gene3D" id="3.40.630.30">
    <property type="match status" value="1"/>
</dbReference>
<dbReference type="InterPro" id="IPR028005">
    <property type="entry name" value="AcTrfase_ESCO_Znf_dom"/>
</dbReference>
<dbReference type="Pfam" id="PF13880">
    <property type="entry name" value="Acetyltransf_13"/>
    <property type="match status" value="1"/>
</dbReference>
<gene>
    <name evidence="13" type="ORF">AO440_002723</name>
</gene>
<evidence type="ECO:0000256" key="6">
    <source>
        <dbReference type="ARBA" id="ARBA00022771"/>
    </source>
</evidence>
<evidence type="ECO:0000256" key="10">
    <source>
        <dbReference type="ARBA" id="ARBA00023315"/>
    </source>
</evidence>
<sequence>MAVNHVRSKSSNGKRLVQSKLNINNETILKCPKCEMKYSPNSIDDVATHKKYHDLHINGRNWSQTWGIPIHDTTSSTIIATPSSSPFKTGKSVNNKNSERIVMIQENKPAEVKAMLEIMDIVNQELNAPQDENNFWRKPNAEHQGKAIVYIKDKKAVGAITVEVLKQHKCRWMIYETRTLVEHVRPQFTLGISRIWVCRAQRGKGIAEKLLDAARISAIPGQNVDKMKLAWSQPSDSGGKLAKKYNGVKHKSGHILIPCYL</sequence>
<keyword evidence="5" id="KW-0479">Metal-binding</keyword>